<dbReference type="Proteomes" id="UP000565286">
    <property type="component" value="Unassembled WGS sequence"/>
</dbReference>
<proteinExistence type="predicted"/>
<evidence type="ECO:0000313" key="1">
    <source>
        <dbReference type="EMBL" id="MBB3947059.1"/>
    </source>
</evidence>
<organism evidence="1 2">
    <name type="scientific">Rhizobium skierniewicense</name>
    <dbReference type="NCBI Taxonomy" id="984260"/>
    <lineage>
        <taxon>Bacteria</taxon>
        <taxon>Pseudomonadati</taxon>
        <taxon>Pseudomonadota</taxon>
        <taxon>Alphaproteobacteria</taxon>
        <taxon>Hyphomicrobiales</taxon>
        <taxon>Rhizobiaceae</taxon>
        <taxon>Rhizobium/Agrobacterium group</taxon>
        <taxon>Rhizobium</taxon>
    </lineage>
</organism>
<gene>
    <name evidence="1" type="ORF">GGQ73_003023</name>
</gene>
<protein>
    <recommendedName>
        <fullName evidence="3">Phage-related gp54 protein</fullName>
    </recommendedName>
</protein>
<dbReference type="AlphaFoldDB" id="A0A7W6G322"/>
<name>A0A7W6G322_9HYPH</name>
<keyword evidence="2" id="KW-1185">Reference proteome</keyword>
<reference evidence="1 2" key="1">
    <citation type="submission" date="2020-08" db="EMBL/GenBank/DDBJ databases">
        <title>Genomic Encyclopedia of Type Strains, Phase IV (KMG-IV): sequencing the most valuable type-strain genomes for metagenomic binning, comparative biology and taxonomic classification.</title>
        <authorList>
            <person name="Goeker M."/>
        </authorList>
    </citation>
    <scope>NUCLEOTIDE SEQUENCE [LARGE SCALE GENOMIC DNA]</scope>
    <source>
        <strain evidence="1 2">DSM 26438</strain>
    </source>
</reference>
<sequence>MFEIDWKKAPKNARWWAVDQNGQAHWFCAPDVKAFTTFWFSEPIPAPAFGYTDDWRNSLREKPIDEAKNII</sequence>
<dbReference type="RefSeq" id="WP_183896939.1">
    <property type="nucleotide sequence ID" value="NZ_JACIDV010000008.1"/>
</dbReference>
<comment type="caution">
    <text evidence="1">The sequence shown here is derived from an EMBL/GenBank/DDBJ whole genome shotgun (WGS) entry which is preliminary data.</text>
</comment>
<accession>A0A7W6G322</accession>
<evidence type="ECO:0008006" key="3">
    <source>
        <dbReference type="Google" id="ProtNLM"/>
    </source>
</evidence>
<evidence type="ECO:0000313" key="2">
    <source>
        <dbReference type="Proteomes" id="UP000565286"/>
    </source>
</evidence>
<dbReference type="EMBL" id="JACIDV010000008">
    <property type="protein sequence ID" value="MBB3947059.1"/>
    <property type="molecule type" value="Genomic_DNA"/>
</dbReference>